<dbReference type="InterPro" id="IPR015422">
    <property type="entry name" value="PyrdxlP-dep_Trfase_small"/>
</dbReference>
<evidence type="ECO:0000256" key="1">
    <source>
        <dbReference type="ARBA" id="ARBA00001933"/>
    </source>
</evidence>
<dbReference type="EMBL" id="JAABOQ010000001">
    <property type="protein sequence ID" value="NER16001.1"/>
    <property type="molecule type" value="Genomic_DNA"/>
</dbReference>
<dbReference type="InterPro" id="IPR049704">
    <property type="entry name" value="Aminotrans_3_PPA_site"/>
</dbReference>
<dbReference type="AlphaFoldDB" id="A0A6M0CE46"/>
<dbReference type="GO" id="GO:0042802">
    <property type="term" value="F:identical protein binding"/>
    <property type="evidence" value="ECO:0007669"/>
    <property type="project" value="TreeGrafter"/>
</dbReference>
<dbReference type="PIRSF" id="PIRSF000521">
    <property type="entry name" value="Transaminase_4ab_Lys_Orn"/>
    <property type="match status" value="1"/>
</dbReference>
<comment type="caution">
    <text evidence="6">The sequence shown here is derived from an EMBL/GenBank/DDBJ whole genome shotgun (WGS) entry which is preliminary data.</text>
</comment>
<organism evidence="6 7">
    <name type="scientific">Spongiivirga citrea</name>
    <dbReference type="NCBI Taxonomy" id="1481457"/>
    <lineage>
        <taxon>Bacteria</taxon>
        <taxon>Pseudomonadati</taxon>
        <taxon>Bacteroidota</taxon>
        <taxon>Flavobacteriia</taxon>
        <taxon>Flavobacteriales</taxon>
        <taxon>Flavobacteriaceae</taxon>
        <taxon>Spongiivirga</taxon>
    </lineage>
</organism>
<keyword evidence="3 6" id="KW-0808">Transferase</keyword>
<evidence type="ECO:0000313" key="7">
    <source>
        <dbReference type="Proteomes" id="UP000474296"/>
    </source>
</evidence>
<dbReference type="Gene3D" id="3.40.640.10">
    <property type="entry name" value="Type I PLP-dependent aspartate aminotransferase-like (Major domain)"/>
    <property type="match status" value="1"/>
</dbReference>
<sequence length="391" mass="42846">MKSDFLKYQAQTTPHPLAMEISHAKGSYIFDTNQNKYLDFVAGVSASSLGHSHPKVIAAIKNQLDKYMHVMVYGEYVQQPAVDLSKLLAEILPDNLNKTYLVNSGTEAIDGAMKLARRFTGRTEILAAKNAYHGNSYGALSLMTHKDRTAPFQPMVGDIGHIRFNCWNDIQKISTKTAAVFLETIQGGAGFIEPLPGYLKKAKERCEEVGALLVLDEIQPGMGRTGTLFGFEHYGIIPDILVIGKGLAGGMPVGAFIASEDIMDSLSDNPKLGHITTFGGHPVIAAAGLATLQEITSSNLIEETIIKEQLIRKKLKHPLIKEIRGKGLMLALILESPEQVNQLILKCQDKGLILFWLLFEPKAVRISPPLTISNDEIIEGCQIILSTLDKL</sequence>
<keyword evidence="4 5" id="KW-0663">Pyridoxal phosphate</keyword>
<comment type="cofactor">
    <cofactor evidence="1">
        <name>pyridoxal 5'-phosphate</name>
        <dbReference type="ChEBI" id="CHEBI:597326"/>
    </cofactor>
</comment>
<dbReference type="PANTHER" id="PTHR11986">
    <property type="entry name" value="AMINOTRANSFERASE CLASS III"/>
    <property type="match status" value="1"/>
</dbReference>
<keyword evidence="7" id="KW-1185">Reference proteome</keyword>
<dbReference type="InterPro" id="IPR050103">
    <property type="entry name" value="Class-III_PLP-dep_AT"/>
</dbReference>
<evidence type="ECO:0000256" key="5">
    <source>
        <dbReference type="RuleBase" id="RU003560"/>
    </source>
</evidence>
<dbReference type="GO" id="GO:0008483">
    <property type="term" value="F:transaminase activity"/>
    <property type="evidence" value="ECO:0007669"/>
    <property type="project" value="UniProtKB-KW"/>
</dbReference>
<dbReference type="Pfam" id="PF00202">
    <property type="entry name" value="Aminotran_3"/>
    <property type="match status" value="1"/>
</dbReference>
<dbReference type="InterPro" id="IPR015421">
    <property type="entry name" value="PyrdxlP-dep_Trfase_major"/>
</dbReference>
<evidence type="ECO:0000256" key="4">
    <source>
        <dbReference type="ARBA" id="ARBA00022898"/>
    </source>
</evidence>
<proteinExistence type="inferred from homology"/>
<evidence type="ECO:0000313" key="6">
    <source>
        <dbReference type="EMBL" id="NER16001.1"/>
    </source>
</evidence>
<reference evidence="6 7" key="1">
    <citation type="submission" date="2020-01" db="EMBL/GenBank/DDBJ databases">
        <title>Spongiivirga citrea KCTC 32990T.</title>
        <authorList>
            <person name="Wang G."/>
        </authorList>
    </citation>
    <scope>NUCLEOTIDE SEQUENCE [LARGE SCALE GENOMIC DNA]</scope>
    <source>
        <strain evidence="6 7">KCTC 32990</strain>
    </source>
</reference>
<protein>
    <submittedName>
        <fullName evidence="6">Aminotransferase class III-fold pyridoxal phosphate-dependent enzyme</fullName>
    </submittedName>
</protein>
<accession>A0A6M0CE46</accession>
<comment type="similarity">
    <text evidence="5">Belongs to the class-III pyridoxal-phosphate-dependent aminotransferase family.</text>
</comment>
<dbReference type="PROSITE" id="PS00600">
    <property type="entry name" value="AA_TRANSFER_CLASS_3"/>
    <property type="match status" value="1"/>
</dbReference>
<name>A0A6M0CE46_9FLAO</name>
<dbReference type="Proteomes" id="UP000474296">
    <property type="component" value="Unassembled WGS sequence"/>
</dbReference>
<evidence type="ECO:0000256" key="3">
    <source>
        <dbReference type="ARBA" id="ARBA00022679"/>
    </source>
</evidence>
<dbReference type="GO" id="GO:0030170">
    <property type="term" value="F:pyridoxal phosphate binding"/>
    <property type="evidence" value="ECO:0007669"/>
    <property type="project" value="InterPro"/>
</dbReference>
<dbReference type="SUPFAM" id="SSF53383">
    <property type="entry name" value="PLP-dependent transferases"/>
    <property type="match status" value="1"/>
</dbReference>
<dbReference type="Gene3D" id="3.90.1150.10">
    <property type="entry name" value="Aspartate Aminotransferase, domain 1"/>
    <property type="match status" value="1"/>
</dbReference>
<dbReference type="RefSeq" id="WP_164029262.1">
    <property type="nucleotide sequence ID" value="NZ_JAABOQ010000001.1"/>
</dbReference>
<dbReference type="PANTHER" id="PTHR11986:SF79">
    <property type="entry name" value="ACETYLORNITHINE AMINOTRANSFERASE, MITOCHONDRIAL"/>
    <property type="match status" value="1"/>
</dbReference>
<keyword evidence="2 6" id="KW-0032">Aminotransferase</keyword>
<gene>
    <name evidence="6" type="ORF">GWK10_02205</name>
</gene>
<dbReference type="CDD" id="cd00610">
    <property type="entry name" value="OAT_like"/>
    <property type="match status" value="1"/>
</dbReference>
<evidence type="ECO:0000256" key="2">
    <source>
        <dbReference type="ARBA" id="ARBA00022576"/>
    </source>
</evidence>
<dbReference type="FunFam" id="3.40.640.10:FF:000004">
    <property type="entry name" value="Acetylornithine aminotransferase"/>
    <property type="match status" value="1"/>
</dbReference>
<dbReference type="InterPro" id="IPR015424">
    <property type="entry name" value="PyrdxlP-dep_Trfase"/>
</dbReference>
<dbReference type="InterPro" id="IPR005814">
    <property type="entry name" value="Aminotrans_3"/>
</dbReference>